<dbReference type="InterPro" id="IPR036857">
    <property type="entry name" value="Thyroglobulin_1_sf"/>
</dbReference>
<dbReference type="EMBL" id="JACEEZ010016953">
    <property type="protein sequence ID" value="KAG0717884.1"/>
    <property type="molecule type" value="Genomic_DNA"/>
</dbReference>
<proteinExistence type="predicted"/>
<evidence type="ECO:0000313" key="7">
    <source>
        <dbReference type="EMBL" id="KAG0717884.1"/>
    </source>
</evidence>
<protein>
    <recommendedName>
        <fullName evidence="6">Thyroglobulin type-1 domain-containing protein</fullName>
    </recommendedName>
</protein>
<organism evidence="7 8">
    <name type="scientific">Chionoecetes opilio</name>
    <name type="common">Atlantic snow crab</name>
    <name type="synonym">Cancer opilio</name>
    <dbReference type="NCBI Taxonomy" id="41210"/>
    <lineage>
        <taxon>Eukaryota</taxon>
        <taxon>Metazoa</taxon>
        <taxon>Ecdysozoa</taxon>
        <taxon>Arthropoda</taxon>
        <taxon>Crustacea</taxon>
        <taxon>Multicrustacea</taxon>
        <taxon>Malacostraca</taxon>
        <taxon>Eumalacostraca</taxon>
        <taxon>Eucarida</taxon>
        <taxon>Decapoda</taxon>
        <taxon>Pleocyemata</taxon>
        <taxon>Brachyura</taxon>
        <taxon>Eubrachyura</taxon>
        <taxon>Majoidea</taxon>
        <taxon>Majidae</taxon>
        <taxon>Chionoecetes</taxon>
    </lineage>
</organism>
<reference evidence="7" key="1">
    <citation type="submission" date="2020-07" db="EMBL/GenBank/DDBJ databases">
        <title>The High-quality genome of the commercially important snow crab, Chionoecetes opilio.</title>
        <authorList>
            <person name="Jeong J.-H."/>
            <person name="Ryu S."/>
        </authorList>
    </citation>
    <scope>NUCLEOTIDE SEQUENCE</scope>
    <source>
        <strain evidence="7">MADBK_172401_WGS</strain>
        <tissue evidence="7">Digestive gland</tissue>
    </source>
</reference>
<keyword evidence="8" id="KW-1185">Reference proteome</keyword>
<evidence type="ECO:0000259" key="6">
    <source>
        <dbReference type="PROSITE" id="PS51162"/>
    </source>
</evidence>
<evidence type="ECO:0000256" key="4">
    <source>
        <dbReference type="ARBA" id="ARBA00023157"/>
    </source>
</evidence>
<keyword evidence="2" id="KW-0964">Secreted</keyword>
<keyword evidence="3" id="KW-0677">Repeat</keyword>
<dbReference type="InterPro" id="IPR051950">
    <property type="entry name" value="Dev_reg/Prot_inhib"/>
</dbReference>
<dbReference type="GO" id="GO:0005615">
    <property type="term" value="C:extracellular space"/>
    <property type="evidence" value="ECO:0007669"/>
    <property type="project" value="TreeGrafter"/>
</dbReference>
<gene>
    <name evidence="7" type="ORF">GWK47_053554</name>
</gene>
<keyword evidence="4" id="KW-1015">Disulfide bond</keyword>
<dbReference type="Pfam" id="PF00086">
    <property type="entry name" value="Thyroglobulin_1"/>
    <property type="match status" value="1"/>
</dbReference>
<evidence type="ECO:0000256" key="2">
    <source>
        <dbReference type="ARBA" id="ARBA00022525"/>
    </source>
</evidence>
<dbReference type="InterPro" id="IPR000716">
    <property type="entry name" value="Thyroglobulin_1"/>
</dbReference>
<dbReference type="Gene3D" id="4.10.800.10">
    <property type="entry name" value="Thyroglobulin type-1"/>
    <property type="match status" value="1"/>
</dbReference>
<dbReference type="OrthoDB" id="1725934at2759"/>
<name>A0A8J4Y5C9_CHIOP</name>
<evidence type="ECO:0000256" key="1">
    <source>
        <dbReference type="ARBA" id="ARBA00004613"/>
    </source>
</evidence>
<evidence type="ECO:0000256" key="3">
    <source>
        <dbReference type="ARBA" id="ARBA00022737"/>
    </source>
</evidence>
<dbReference type="Proteomes" id="UP000770661">
    <property type="component" value="Unassembled WGS sequence"/>
</dbReference>
<dbReference type="AlphaFoldDB" id="A0A8J4Y5C9"/>
<accession>A0A8J4Y5C9</accession>
<dbReference type="SMART" id="SM00211">
    <property type="entry name" value="TY"/>
    <property type="match status" value="2"/>
</dbReference>
<dbReference type="PROSITE" id="PS51162">
    <property type="entry name" value="THYROGLOBULIN_1_2"/>
    <property type="match status" value="1"/>
</dbReference>
<evidence type="ECO:0000313" key="8">
    <source>
        <dbReference type="Proteomes" id="UP000770661"/>
    </source>
</evidence>
<comment type="subcellular location">
    <subcellularLocation>
        <location evidence="1">Secreted</location>
    </subcellularLocation>
</comment>
<feature type="domain" description="Thyroglobulin type-1" evidence="6">
    <location>
        <begin position="185"/>
        <end position="262"/>
    </location>
</feature>
<dbReference type="PANTHER" id="PTHR12352:SF3">
    <property type="entry name" value="NIDOGEN-2"/>
    <property type="match status" value="1"/>
</dbReference>
<evidence type="ECO:0000256" key="5">
    <source>
        <dbReference type="PROSITE-ProRule" id="PRU00500"/>
    </source>
</evidence>
<comment type="caution">
    <text evidence="5">Lacks conserved residue(s) required for the propagation of feature annotation.</text>
</comment>
<sequence length="365" mass="40290">MVSFDRGGFNLVQQDTSNGYVIQGFPLTDNWKNPTVVQVLQAGVDVGSTYDMEVADFKSEANAADSEINIMSGRSERWRAVLTVAVVCALCGLSDGGYEAQSILCDDIDAICSHYYGIVYDTNITECADDERKFSNPSICNCGLMCIENLEEGDFCLTSSLTSYPSKLCGPGLECKLLNPSDPSSSVCIRNPAKKCVNDSLMYEQGQELGTLGPGRNKPNCDEYGSYSPRQCSPSSTCYCVNPEGKRLFGEAPFTQETDINCNNPEIHTEAYANPCVSAQEEWDTQGSSGDVIVAEAPRPMCSTDGYYATVQHLNGKAYCADMYGNRIEDYELPIHEAKYMNCFANLHMLNQKWEEEEEEEEEDL</sequence>
<comment type="caution">
    <text evidence="7">The sequence shown here is derived from an EMBL/GenBank/DDBJ whole genome shotgun (WGS) entry which is preliminary data.</text>
</comment>
<dbReference type="SUPFAM" id="SSF57610">
    <property type="entry name" value="Thyroglobulin type-1 domain"/>
    <property type="match status" value="2"/>
</dbReference>
<dbReference type="CDD" id="cd00191">
    <property type="entry name" value="TY"/>
    <property type="match status" value="1"/>
</dbReference>
<dbReference type="PANTHER" id="PTHR12352">
    <property type="entry name" value="SECRETED MODULAR CALCIUM-BINDING PROTEIN"/>
    <property type="match status" value="1"/>
</dbReference>